<feature type="compositionally biased region" description="Low complexity" evidence="1">
    <location>
        <begin position="24"/>
        <end position="65"/>
    </location>
</feature>
<organism evidence="2 3">
    <name type="scientific">Glomerella acutata</name>
    <name type="common">Colletotrichum acutatum</name>
    <dbReference type="NCBI Taxonomy" id="27357"/>
    <lineage>
        <taxon>Eukaryota</taxon>
        <taxon>Fungi</taxon>
        <taxon>Dikarya</taxon>
        <taxon>Ascomycota</taxon>
        <taxon>Pezizomycotina</taxon>
        <taxon>Sordariomycetes</taxon>
        <taxon>Hypocreomycetidae</taxon>
        <taxon>Glomerellales</taxon>
        <taxon>Glomerellaceae</taxon>
        <taxon>Colletotrichum</taxon>
        <taxon>Colletotrichum acutatum species complex</taxon>
    </lineage>
</organism>
<dbReference type="GeneID" id="85385648"/>
<comment type="caution">
    <text evidence="2">The sequence shown here is derived from an EMBL/GenBank/DDBJ whole genome shotgun (WGS) entry which is preliminary data.</text>
</comment>
<dbReference type="EMBL" id="JAHMHS010000026">
    <property type="protein sequence ID" value="KAK1727202.1"/>
    <property type="molecule type" value="Genomic_DNA"/>
</dbReference>
<evidence type="ECO:0008006" key="4">
    <source>
        <dbReference type="Google" id="ProtNLM"/>
    </source>
</evidence>
<protein>
    <recommendedName>
        <fullName evidence="4">Involucrin repeat protein</fullName>
    </recommendedName>
</protein>
<evidence type="ECO:0000313" key="3">
    <source>
        <dbReference type="Proteomes" id="UP001244207"/>
    </source>
</evidence>
<sequence>MTKDKKLGRMSTTPAEKRRSFIPGGSSSSNNKEHNSSGGSSSASNSNAAGGPSSSSAKPSSSSSQHGGGGSSDAHHVLHTSNPRTSAANIIAPPPRAHHGPANSSSASPNPEDGVTAATASSSSKDAKDKESRHKEASGGASSNSNAAGTAAHGHSGGTSSSSSSSQIKDARIAHLERELEIMEREFTKELDKLSQNESETAVFWQAKHSDVNQQFLRADADLRLLRQESEARDADRDALRREVSELRVQVRGLKEFVSTSTRTSGQTSDEVFCDGMARLSNGLQNWVIVNFRRSKLDFAAASDDVLEELGQLVPMYADLESSAKVHMLQSVVSRVLVDTIFNSYFFGLPKEQAEQLKAVEQTLSGYVDSAEAINNWRSTTLALLQREADSKMQAETLAATDRVIARVNRILDAVTDATPAPPATGETTNPRDAGLRALVGSAADLARQLAVQKAVFRVHMPDIVPHQQTSFDAATMEDIGGEDEEALSQRDIACVTFPGIIKRGDENGGHMQYQNVIAKARVLCSPE</sequence>
<reference evidence="2" key="1">
    <citation type="submission" date="2021-12" db="EMBL/GenBank/DDBJ databases">
        <title>Comparative genomics, transcriptomics and evolutionary studies reveal genomic signatures of adaptation to plant cell wall in hemibiotrophic fungi.</title>
        <authorList>
            <consortium name="DOE Joint Genome Institute"/>
            <person name="Baroncelli R."/>
            <person name="Diaz J.F."/>
            <person name="Benocci T."/>
            <person name="Peng M."/>
            <person name="Battaglia E."/>
            <person name="Haridas S."/>
            <person name="Andreopoulos W."/>
            <person name="Labutti K."/>
            <person name="Pangilinan J."/>
            <person name="Floch G.L."/>
            <person name="Makela M.R."/>
            <person name="Henrissat B."/>
            <person name="Grigoriev I.V."/>
            <person name="Crouch J.A."/>
            <person name="De Vries R.P."/>
            <person name="Sukno S.A."/>
            <person name="Thon M.R."/>
        </authorList>
    </citation>
    <scope>NUCLEOTIDE SEQUENCE</scope>
    <source>
        <strain evidence="2">CBS 112980</strain>
    </source>
</reference>
<dbReference type="AlphaFoldDB" id="A0AAD8UMS8"/>
<dbReference type="RefSeq" id="XP_060367257.1">
    <property type="nucleotide sequence ID" value="XM_060501749.1"/>
</dbReference>
<accession>A0AAD8UMS8</accession>
<evidence type="ECO:0000313" key="2">
    <source>
        <dbReference type="EMBL" id="KAK1727202.1"/>
    </source>
</evidence>
<feature type="region of interest" description="Disordered" evidence="1">
    <location>
        <begin position="1"/>
        <end position="170"/>
    </location>
</feature>
<feature type="compositionally biased region" description="Low complexity" evidence="1">
    <location>
        <begin position="101"/>
        <end position="124"/>
    </location>
</feature>
<evidence type="ECO:0000256" key="1">
    <source>
        <dbReference type="SAM" id="MobiDB-lite"/>
    </source>
</evidence>
<keyword evidence="3" id="KW-1185">Reference proteome</keyword>
<feature type="compositionally biased region" description="Polar residues" evidence="1">
    <location>
        <begin position="79"/>
        <end position="88"/>
    </location>
</feature>
<feature type="compositionally biased region" description="Basic and acidic residues" evidence="1">
    <location>
        <begin position="125"/>
        <end position="137"/>
    </location>
</feature>
<feature type="compositionally biased region" description="Low complexity" evidence="1">
    <location>
        <begin position="138"/>
        <end position="166"/>
    </location>
</feature>
<dbReference type="Proteomes" id="UP001244207">
    <property type="component" value="Unassembled WGS sequence"/>
</dbReference>
<name>A0AAD8UMS8_GLOAC</name>
<gene>
    <name evidence="2" type="ORF">BDZ83DRAFT_219776</name>
</gene>
<proteinExistence type="predicted"/>